<evidence type="ECO:0000313" key="2">
    <source>
        <dbReference type="Proteomes" id="UP000481153"/>
    </source>
</evidence>
<protein>
    <recommendedName>
        <fullName evidence="3">Retrotransposon gag domain-containing protein</fullName>
    </recommendedName>
</protein>
<dbReference type="AlphaFoldDB" id="A0A6G0WFA3"/>
<keyword evidence="2" id="KW-1185">Reference proteome</keyword>
<organism evidence="1 2">
    <name type="scientific">Aphanomyces euteiches</name>
    <dbReference type="NCBI Taxonomy" id="100861"/>
    <lineage>
        <taxon>Eukaryota</taxon>
        <taxon>Sar</taxon>
        <taxon>Stramenopiles</taxon>
        <taxon>Oomycota</taxon>
        <taxon>Saprolegniomycetes</taxon>
        <taxon>Saprolegniales</taxon>
        <taxon>Verrucalvaceae</taxon>
        <taxon>Aphanomyces</taxon>
    </lineage>
</organism>
<dbReference type="VEuPathDB" id="FungiDB:AeMF1_020267"/>
<dbReference type="EMBL" id="VJMJ01000250">
    <property type="protein sequence ID" value="KAF0725110.1"/>
    <property type="molecule type" value="Genomic_DNA"/>
</dbReference>
<sequence length="154" mass="17266">MKASQGKLSISEFAHKLEFHWLSLTDKSDVSEHAIANIFMHGLNPGPPRTELFRKKPNDMADALKIALGEQYSQSARHFRVPRTLTIWRSAKLAWRTTDAKLATLIVNATTQVKDAMCVVTIVNERDTFPATAPLPADRLPMRTVRLECIRVAG</sequence>
<comment type="caution">
    <text evidence="1">The sequence shown here is derived from an EMBL/GenBank/DDBJ whole genome shotgun (WGS) entry which is preliminary data.</text>
</comment>
<proteinExistence type="predicted"/>
<reference evidence="1 2" key="1">
    <citation type="submission" date="2019-07" db="EMBL/GenBank/DDBJ databases">
        <title>Genomics analysis of Aphanomyces spp. identifies a new class of oomycete effector associated with host adaptation.</title>
        <authorList>
            <person name="Gaulin E."/>
        </authorList>
    </citation>
    <scope>NUCLEOTIDE SEQUENCE [LARGE SCALE GENOMIC DNA]</scope>
    <source>
        <strain evidence="1 2">ATCC 201684</strain>
    </source>
</reference>
<evidence type="ECO:0008006" key="3">
    <source>
        <dbReference type="Google" id="ProtNLM"/>
    </source>
</evidence>
<name>A0A6G0WFA3_9STRA</name>
<accession>A0A6G0WFA3</accession>
<evidence type="ECO:0000313" key="1">
    <source>
        <dbReference type="EMBL" id="KAF0725110.1"/>
    </source>
</evidence>
<gene>
    <name evidence="1" type="ORF">Ae201684_016342</name>
</gene>
<dbReference type="Proteomes" id="UP000481153">
    <property type="component" value="Unassembled WGS sequence"/>
</dbReference>